<sequence>MLVLFIIQHRTMTAAERRLIKRSERRWLDEWRVCALPAAHTSNHVALSEVAHVAVGRECAGEVREEDGGGGVAAGEEDDCGEARGGGGEGSGAGEGVLIEPLPLATAEPAVDGRGAATILGGRGSLGTPRGGTDVKHSALALRLCVKALPIILTPEDEGKILQHSNRTYEKEVEKLPSARVAEGGTEKVWNTPSSV</sequence>
<dbReference type="Proteomes" id="UP000324222">
    <property type="component" value="Unassembled WGS sequence"/>
</dbReference>
<reference evidence="2 3" key="1">
    <citation type="submission" date="2019-05" db="EMBL/GenBank/DDBJ databases">
        <title>Another draft genome of Portunus trituberculatus and its Hox gene families provides insights of decapod evolution.</title>
        <authorList>
            <person name="Jeong J.-H."/>
            <person name="Song I."/>
            <person name="Kim S."/>
            <person name="Choi T."/>
            <person name="Kim D."/>
            <person name="Ryu S."/>
            <person name="Kim W."/>
        </authorList>
    </citation>
    <scope>NUCLEOTIDE SEQUENCE [LARGE SCALE GENOMIC DNA]</scope>
    <source>
        <tissue evidence="2">Muscle</tissue>
    </source>
</reference>
<feature type="compositionally biased region" description="Gly residues" evidence="1">
    <location>
        <begin position="83"/>
        <end position="94"/>
    </location>
</feature>
<evidence type="ECO:0000313" key="3">
    <source>
        <dbReference type="Proteomes" id="UP000324222"/>
    </source>
</evidence>
<dbReference type="AlphaFoldDB" id="A0A5B7GFG1"/>
<comment type="caution">
    <text evidence="2">The sequence shown here is derived from an EMBL/GenBank/DDBJ whole genome shotgun (WGS) entry which is preliminary data.</text>
</comment>
<gene>
    <name evidence="2" type="ORF">E2C01_049986</name>
</gene>
<evidence type="ECO:0000313" key="2">
    <source>
        <dbReference type="EMBL" id="MPC56037.1"/>
    </source>
</evidence>
<dbReference type="EMBL" id="VSRR010013641">
    <property type="protein sequence ID" value="MPC56037.1"/>
    <property type="molecule type" value="Genomic_DNA"/>
</dbReference>
<keyword evidence="3" id="KW-1185">Reference proteome</keyword>
<proteinExistence type="predicted"/>
<protein>
    <submittedName>
        <fullName evidence="2">Uncharacterized protein</fullName>
    </submittedName>
</protein>
<accession>A0A5B7GFG1</accession>
<feature type="region of interest" description="Disordered" evidence="1">
    <location>
        <begin position="64"/>
        <end position="94"/>
    </location>
</feature>
<name>A0A5B7GFG1_PORTR</name>
<evidence type="ECO:0000256" key="1">
    <source>
        <dbReference type="SAM" id="MobiDB-lite"/>
    </source>
</evidence>
<organism evidence="2 3">
    <name type="scientific">Portunus trituberculatus</name>
    <name type="common">Swimming crab</name>
    <name type="synonym">Neptunus trituberculatus</name>
    <dbReference type="NCBI Taxonomy" id="210409"/>
    <lineage>
        <taxon>Eukaryota</taxon>
        <taxon>Metazoa</taxon>
        <taxon>Ecdysozoa</taxon>
        <taxon>Arthropoda</taxon>
        <taxon>Crustacea</taxon>
        <taxon>Multicrustacea</taxon>
        <taxon>Malacostraca</taxon>
        <taxon>Eumalacostraca</taxon>
        <taxon>Eucarida</taxon>
        <taxon>Decapoda</taxon>
        <taxon>Pleocyemata</taxon>
        <taxon>Brachyura</taxon>
        <taxon>Eubrachyura</taxon>
        <taxon>Portunoidea</taxon>
        <taxon>Portunidae</taxon>
        <taxon>Portuninae</taxon>
        <taxon>Portunus</taxon>
    </lineage>
</organism>